<dbReference type="PROSITE" id="PS51257">
    <property type="entry name" value="PROKAR_LIPOPROTEIN"/>
    <property type="match status" value="1"/>
</dbReference>
<comment type="caution">
    <text evidence="2">The sequence shown here is derived from an EMBL/GenBank/DDBJ whole genome shotgun (WGS) entry which is preliminary data.</text>
</comment>
<feature type="chain" id="PRO_5025603134" evidence="1">
    <location>
        <begin position="25"/>
        <end position="100"/>
    </location>
</feature>
<gene>
    <name evidence="2" type="ORF">F4148_17485</name>
</gene>
<dbReference type="EMBL" id="VYDA01000621">
    <property type="protein sequence ID" value="MYH63459.1"/>
    <property type="molecule type" value="Genomic_DNA"/>
</dbReference>
<feature type="signal peptide" evidence="1">
    <location>
        <begin position="1"/>
        <end position="24"/>
    </location>
</feature>
<sequence length="100" mass="10883">MEKYLRFASLLVILSFLLTACAPAAVPAEAPQEADSTDSRRPADMAANQELTMGSVFYFSGHFTEGSWYDGGLVMGGGLLERHPDGSIRPWAADSWEVNE</sequence>
<evidence type="ECO:0000313" key="2">
    <source>
        <dbReference type="EMBL" id="MYH63459.1"/>
    </source>
</evidence>
<protein>
    <submittedName>
        <fullName evidence="2">Uncharacterized protein</fullName>
    </submittedName>
</protein>
<evidence type="ECO:0000256" key="1">
    <source>
        <dbReference type="SAM" id="SignalP"/>
    </source>
</evidence>
<feature type="non-terminal residue" evidence="2">
    <location>
        <position position="100"/>
    </location>
</feature>
<proteinExistence type="predicted"/>
<reference evidence="2" key="1">
    <citation type="submission" date="2019-09" db="EMBL/GenBank/DDBJ databases">
        <title>Characterisation of the sponge microbiome using genome-centric metagenomics.</title>
        <authorList>
            <person name="Engelberts J.P."/>
            <person name="Robbins S.J."/>
            <person name="De Goeij J.M."/>
            <person name="Aranda M."/>
            <person name="Bell S.C."/>
            <person name="Webster N.S."/>
        </authorList>
    </citation>
    <scope>NUCLEOTIDE SEQUENCE</scope>
    <source>
        <strain evidence="2">SB0675_bin_29</strain>
    </source>
</reference>
<name>A0A6B1G3F5_9CHLR</name>
<organism evidence="2">
    <name type="scientific">Caldilineaceae bacterium SB0675_bin_29</name>
    <dbReference type="NCBI Taxonomy" id="2605266"/>
    <lineage>
        <taxon>Bacteria</taxon>
        <taxon>Bacillati</taxon>
        <taxon>Chloroflexota</taxon>
        <taxon>Caldilineae</taxon>
        <taxon>Caldilineales</taxon>
        <taxon>Caldilineaceae</taxon>
    </lineage>
</organism>
<keyword evidence="1" id="KW-0732">Signal</keyword>
<accession>A0A6B1G3F5</accession>
<dbReference type="AlphaFoldDB" id="A0A6B1G3F5"/>